<dbReference type="Proteomes" id="UP000193420">
    <property type="component" value="Unassembled WGS sequence"/>
</dbReference>
<evidence type="ECO:0000256" key="5">
    <source>
        <dbReference type="ARBA" id="ARBA00023027"/>
    </source>
</evidence>
<evidence type="ECO:0000256" key="3">
    <source>
        <dbReference type="ARBA" id="ARBA00012884"/>
    </source>
</evidence>
<feature type="domain" description="Aldehyde dehydrogenase" evidence="9">
    <location>
        <begin position="105"/>
        <end position="564"/>
    </location>
</feature>
<comment type="similarity">
    <text evidence="2">Belongs to the aldehyde dehydrogenase family.</text>
</comment>
<organism evidence="10 11">
    <name type="scientific">Arenibacter troitsensis</name>
    <dbReference type="NCBI Taxonomy" id="188872"/>
    <lineage>
        <taxon>Bacteria</taxon>
        <taxon>Pseudomonadati</taxon>
        <taxon>Bacteroidota</taxon>
        <taxon>Flavobacteriia</taxon>
        <taxon>Flavobacteriales</taxon>
        <taxon>Flavobacteriaceae</taxon>
        <taxon>Arenibacter</taxon>
    </lineage>
</organism>
<dbReference type="InterPro" id="IPR016160">
    <property type="entry name" value="Ald_DH_CS_CYS"/>
</dbReference>
<dbReference type="InterPro" id="IPR016161">
    <property type="entry name" value="Ald_DH/histidinol_DH"/>
</dbReference>
<dbReference type="InterPro" id="IPR005931">
    <property type="entry name" value="P5CDH/ALDH4A1"/>
</dbReference>
<dbReference type="Gene3D" id="3.40.309.10">
    <property type="entry name" value="Aldehyde Dehydrogenase, Chain A, domain 2"/>
    <property type="match status" value="1"/>
</dbReference>
<dbReference type="EMBL" id="FXAO01000001">
    <property type="protein sequence ID" value="SMG08392.1"/>
    <property type="molecule type" value="Genomic_DNA"/>
</dbReference>
<dbReference type="GO" id="GO:0009898">
    <property type="term" value="C:cytoplasmic side of plasma membrane"/>
    <property type="evidence" value="ECO:0007669"/>
    <property type="project" value="TreeGrafter"/>
</dbReference>
<dbReference type="PANTHER" id="PTHR42862:SF1">
    <property type="entry name" value="DELTA-1-PYRROLINE-5-CARBOXYLATE DEHYDROGENASE 2, ISOFORM A-RELATED"/>
    <property type="match status" value="1"/>
</dbReference>
<dbReference type="GO" id="GO:0003842">
    <property type="term" value="F:L-glutamate gamma-semialdehyde dehydrogenase activity"/>
    <property type="evidence" value="ECO:0007669"/>
    <property type="project" value="UniProtKB-EC"/>
</dbReference>
<dbReference type="AlphaFoldDB" id="A0A1X7I2H0"/>
<evidence type="ECO:0000256" key="8">
    <source>
        <dbReference type="ARBA" id="ARBA00048142"/>
    </source>
</evidence>
<dbReference type="NCBIfam" id="TIGR01236">
    <property type="entry name" value="D1pyr5carbox1"/>
    <property type="match status" value="1"/>
</dbReference>
<dbReference type="UniPathway" id="UPA00261">
    <property type="reaction ID" value="UER00374"/>
</dbReference>
<keyword evidence="4" id="KW-0560">Oxidoreductase</keyword>
<dbReference type="Gene3D" id="3.40.605.10">
    <property type="entry name" value="Aldehyde Dehydrogenase, Chain A, domain 1"/>
    <property type="match status" value="1"/>
</dbReference>
<evidence type="ECO:0000256" key="6">
    <source>
        <dbReference type="ARBA" id="ARBA00023062"/>
    </source>
</evidence>
<dbReference type="STRING" id="188872.SAMN03080602_00338"/>
<accession>A0A1X7I2H0</accession>
<gene>
    <name evidence="10" type="ORF">SAMN03080602_00338</name>
</gene>
<evidence type="ECO:0000256" key="1">
    <source>
        <dbReference type="ARBA" id="ARBA00004786"/>
    </source>
</evidence>
<evidence type="ECO:0000313" key="10">
    <source>
        <dbReference type="EMBL" id="SMG08392.1"/>
    </source>
</evidence>
<protein>
    <recommendedName>
        <fullName evidence="7">L-glutamate gamma-semialdehyde dehydrogenase</fullName>
        <ecNumber evidence="3">1.2.1.88</ecNumber>
    </recommendedName>
    <alternativeName>
        <fullName evidence="7">L-glutamate gamma-semialdehyde dehydrogenase</fullName>
    </alternativeName>
</protein>
<dbReference type="InterPro" id="IPR016163">
    <property type="entry name" value="Ald_DH_C"/>
</dbReference>
<comment type="catalytic activity">
    <reaction evidence="8">
        <text>L-glutamate 5-semialdehyde + NAD(+) + H2O = L-glutamate + NADH + 2 H(+)</text>
        <dbReference type="Rhea" id="RHEA:30235"/>
        <dbReference type="ChEBI" id="CHEBI:15377"/>
        <dbReference type="ChEBI" id="CHEBI:15378"/>
        <dbReference type="ChEBI" id="CHEBI:29985"/>
        <dbReference type="ChEBI" id="CHEBI:57540"/>
        <dbReference type="ChEBI" id="CHEBI:57945"/>
        <dbReference type="ChEBI" id="CHEBI:58066"/>
        <dbReference type="EC" id="1.2.1.88"/>
    </reaction>
</comment>
<dbReference type="GO" id="GO:0004657">
    <property type="term" value="F:proline dehydrogenase activity"/>
    <property type="evidence" value="ECO:0007669"/>
    <property type="project" value="UniProtKB-ARBA"/>
</dbReference>
<comment type="pathway">
    <text evidence="1">Amino-acid degradation; L-proline degradation into L-glutamate; L-glutamate from L-proline: step 2/2.</text>
</comment>
<dbReference type="InterPro" id="IPR016162">
    <property type="entry name" value="Ald_DH_N"/>
</dbReference>
<sequence>MPCAVTTTITVIPVITVLLPYPKFHTPVSFIFANAFSTFAVNLNLKKNIMGKGFFQVPAAYNEPIKSYAPGTPEREEVLKQYSTYFNGKADIPMYIGGKDVKTGNIRTISPPHDHQHIVGQYHIANKEDVSNAISNALEARKQWADLEWEQRAAIFLKAAELISGPYRAKINAATMIAQSKNIHQAEIDSACELIDFLRFNVEYMSQIYEEQPDSAEGIWNRVEYRPLEGFIYAITPFNFTAIAGNLPASAAMMGNVVLWKPSDSQVFSAKVIVDIFKEAGLPDGVINVVYGDPVMITKVALDSPDFAGIHYTGSTHVFKELWKQIGNNIHKYKTYPRIVGETGGKDFIIAHPTANTKQVATAIVRGAFEFQGQKCSAASRVYLPKSTSKEILEYVKADVESFNKPGSTEDMGNFITAVIHEASFDKLAKYIDQAKKDKNAEIYVGGNYDKSKGYFIEPTVIVTTDPKYTTMETELFGPVVTIYVYEDKDWSKTLTLVDSTSEYALTGAVLSGDRYSIAEATKVLQNCAGNFYINDKPTGAVVGQQPFGGARASGTNDKAGSAQNLLRWVSPRLIKETFVTPVDYRYPFLG</sequence>
<evidence type="ECO:0000313" key="11">
    <source>
        <dbReference type="Proteomes" id="UP000193420"/>
    </source>
</evidence>
<keyword evidence="11" id="KW-1185">Reference proteome</keyword>
<dbReference type="FunFam" id="3.40.309.10:FF:000005">
    <property type="entry name" value="1-pyrroline-5-carboxylate dehydrogenase 1"/>
    <property type="match status" value="1"/>
</dbReference>
<dbReference type="EC" id="1.2.1.88" evidence="3"/>
<dbReference type="Pfam" id="PF00171">
    <property type="entry name" value="Aldedh"/>
    <property type="match status" value="1"/>
</dbReference>
<name>A0A1X7I2H0_9FLAO</name>
<keyword evidence="5" id="KW-0520">NAD</keyword>
<dbReference type="GO" id="GO:0010133">
    <property type="term" value="P:L-proline catabolic process to L-glutamate"/>
    <property type="evidence" value="ECO:0007669"/>
    <property type="project" value="UniProtKB-UniPathway"/>
</dbReference>
<dbReference type="CDD" id="cd07123">
    <property type="entry name" value="ALDH_F4-17_P5CDH"/>
    <property type="match status" value="1"/>
</dbReference>
<evidence type="ECO:0000259" key="9">
    <source>
        <dbReference type="Pfam" id="PF00171"/>
    </source>
</evidence>
<dbReference type="PROSITE" id="PS00070">
    <property type="entry name" value="ALDEHYDE_DEHYDR_CYS"/>
    <property type="match status" value="1"/>
</dbReference>
<dbReference type="PANTHER" id="PTHR42862">
    <property type="entry name" value="DELTA-1-PYRROLINE-5-CARBOXYLATE DEHYDROGENASE 1, ISOFORM A-RELATED"/>
    <property type="match status" value="1"/>
</dbReference>
<dbReference type="SUPFAM" id="SSF53720">
    <property type="entry name" value="ALDH-like"/>
    <property type="match status" value="1"/>
</dbReference>
<dbReference type="InterPro" id="IPR015590">
    <property type="entry name" value="Aldehyde_DH_dom"/>
</dbReference>
<dbReference type="FunFam" id="3.40.605.10:FF:000006">
    <property type="entry name" value="1-pyrroline-5-carboxylate dehydrogenase"/>
    <property type="match status" value="1"/>
</dbReference>
<evidence type="ECO:0000256" key="2">
    <source>
        <dbReference type="ARBA" id="ARBA00009986"/>
    </source>
</evidence>
<evidence type="ECO:0000256" key="4">
    <source>
        <dbReference type="ARBA" id="ARBA00023002"/>
    </source>
</evidence>
<evidence type="ECO:0000256" key="7">
    <source>
        <dbReference type="ARBA" id="ARBA00032259"/>
    </source>
</evidence>
<dbReference type="InterPro" id="IPR050485">
    <property type="entry name" value="Proline_metab_enzyme"/>
</dbReference>
<keyword evidence="6" id="KW-0642">Proline metabolism</keyword>
<proteinExistence type="inferred from homology"/>
<reference evidence="11" key="1">
    <citation type="submission" date="2017-04" db="EMBL/GenBank/DDBJ databases">
        <authorList>
            <person name="Varghese N."/>
            <person name="Submissions S."/>
        </authorList>
    </citation>
    <scope>NUCLEOTIDE SEQUENCE [LARGE SCALE GENOMIC DNA]</scope>
    <source>
        <strain evidence="11">DSM 19835</strain>
    </source>
</reference>